<name>A0A445A6H6_ARAHY</name>
<dbReference type="STRING" id="3818.A0A445A6H6"/>
<dbReference type="AlphaFoldDB" id="A0A445A6H6"/>
<reference evidence="1 2" key="1">
    <citation type="submission" date="2019-01" db="EMBL/GenBank/DDBJ databases">
        <title>Sequencing of cultivated peanut Arachis hypogaea provides insights into genome evolution and oil improvement.</title>
        <authorList>
            <person name="Chen X."/>
        </authorList>
    </citation>
    <scope>NUCLEOTIDE SEQUENCE [LARGE SCALE GENOMIC DNA]</scope>
    <source>
        <strain evidence="2">cv. Fuhuasheng</strain>
        <tissue evidence="1">Leaves</tissue>
    </source>
</reference>
<evidence type="ECO:0000313" key="1">
    <source>
        <dbReference type="EMBL" id="RYR22047.1"/>
    </source>
</evidence>
<sequence length="251" mass="28822">MVAKLTSYLNKHKFFPPDLHWARRNFEKRGATLLKNLLGKTRASRVKPQWIEDVVWDALCAYWNTDAGLLQKSAQGKLNRASNRSGFGAALQTAGSIFVIQHKANMDEFKNIIEQATQKASEEGSNAPNEIDVWCEIAEERIYGLGIESTAIDKRSCYRGSSSQSSDWLRMSEHEDIMKKMQEENVDFLKTRLVKTERGLELTNRMLQEMMKKLNVEIPIPQLEGGEKNIEEDEDGERFLLMVFQYLMAKI</sequence>
<accession>A0A445A6H6</accession>
<proteinExistence type="predicted"/>
<dbReference type="EMBL" id="SDMP01000013">
    <property type="protein sequence ID" value="RYR22047.1"/>
    <property type="molecule type" value="Genomic_DNA"/>
</dbReference>
<keyword evidence="2" id="KW-1185">Reference proteome</keyword>
<protein>
    <submittedName>
        <fullName evidence="1">Uncharacterized protein</fullName>
    </submittedName>
</protein>
<dbReference type="Proteomes" id="UP000289738">
    <property type="component" value="Chromosome B03"/>
</dbReference>
<gene>
    <name evidence="1" type="ORF">Ahy_B03g067330</name>
</gene>
<evidence type="ECO:0000313" key="2">
    <source>
        <dbReference type="Proteomes" id="UP000289738"/>
    </source>
</evidence>
<organism evidence="1 2">
    <name type="scientific">Arachis hypogaea</name>
    <name type="common">Peanut</name>
    <dbReference type="NCBI Taxonomy" id="3818"/>
    <lineage>
        <taxon>Eukaryota</taxon>
        <taxon>Viridiplantae</taxon>
        <taxon>Streptophyta</taxon>
        <taxon>Embryophyta</taxon>
        <taxon>Tracheophyta</taxon>
        <taxon>Spermatophyta</taxon>
        <taxon>Magnoliopsida</taxon>
        <taxon>eudicotyledons</taxon>
        <taxon>Gunneridae</taxon>
        <taxon>Pentapetalae</taxon>
        <taxon>rosids</taxon>
        <taxon>fabids</taxon>
        <taxon>Fabales</taxon>
        <taxon>Fabaceae</taxon>
        <taxon>Papilionoideae</taxon>
        <taxon>50 kb inversion clade</taxon>
        <taxon>dalbergioids sensu lato</taxon>
        <taxon>Dalbergieae</taxon>
        <taxon>Pterocarpus clade</taxon>
        <taxon>Arachis</taxon>
    </lineage>
</organism>
<comment type="caution">
    <text evidence="1">The sequence shown here is derived from an EMBL/GenBank/DDBJ whole genome shotgun (WGS) entry which is preliminary data.</text>
</comment>